<dbReference type="PANTHER" id="PTHR37984:SF15">
    <property type="entry name" value="INTEGRASE CATALYTIC DOMAIN-CONTAINING PROTEIN"/>
    <property type="match status" value="1"/>
</dbReference>
<dbReference type="Gene3D" id="1.10.340.70">
    <property type="match status" value="1"/>
</dbReference>
<evidence type="ECO:0000256" key="2">
    <source>
        <dbReference type="SAM" id="MobiDB-lite"/>
    </source>
</evidence>
<feature type="compositionally biased region" description="Polar residues" evidence="2">
    <location>
        <begin position="78"/>
        <end position="105"/>
    </location>
</feature>
<feature type="region of interest" description="Disordered" evidence="2">
    <location>
        <begin position="1"/>
        <end position="63"/>
    </location>
</feature>
<evidence type="ECO:0000256" key="1">
    <source>
        <dbReference type="ARBA" id="ARBA00039658"/>
    </source>
</evidence>
<evidence type="ECO:0000259" key="3">
    <source>
        <dbReference type="PROSITE" id="PS50994"/>
    </source>
</evidence>
<evidence type="ECO:0000313" key="5">
    <source>
        <dbReference type="Proteomes" id="UP000694427"/>
    </source>
</evidence>
<proteinExistence type="predicted"/>
<dbReference type="FunFam" id="1.10.340.70:FF:000001">
    <property type="entry name" value="Retrovirus-related Pol polyprotein from transposon gypsy-like Protein"/>
    <property type="match status" value="1"/>
</dbReference>
<protein>
    <recommendedName>
        <fullName evidence="1">Gypsy retrotransposon integrase-like protein 1</fullName>
    </recommendedName>
</protein>
<dbReference type="InterPro" id="IPR001584">
    <property type="entry name" value="Integrase_cat-core"/>
</dbReference>
<keyword evidence="5" id="KW-1185">Reference proteome</keyword>
<dbReference type="InterPro" id="IPR036397">
    <property type="entry name" value="RNaseH_sf"/>
</dbReference>
<name>A0A8C1GLQ5_CYPCA</name>
<dbReference type="InterPro" id="IPR050951">
    <property type="entry name" value="Retrovirus_Pol_polyprotein"/>
</dbReference>
<dbReference type="Pfam" id="PF17921">
    <property type="entry name" value="Integrase_H2C2"/>
    <property type="match status" value="1"/>
</dbReference>
<dbReference type="Pfam" id="PF00665">
    <property type="entry name" value="rve"/>
    <property type="match status" value="1"/>
</dbReference>
<dbReference type="SUPFAM" id="SSF53098">
    <property type="entry name" value="Ribonuclease H-like"/>
    <property type="match status" value="1"/>
</dbReference>
<dbReference type="Gene3D" id="3.30.420.10">
    <property type="entry name" value="Ribonuclease H-like superfamily/Ribonuclease H"/>
    <property type="match status" value="1"/>
</dbReference>
<evidence type="ECO:0000313" key="4">
    <source>
        <dbReference type="Ensembl" id="ENSCCRP00010009512.1"/>
    </source>
</evidence>
<dbReference type="GO" id="GO:0003676">
    <property type="term" value="F:nucleic acid binding"/>
    <property type="evidence" value="ECO:0007669"/>
    <property type="project" value="InterPro"/>
</dbReference>
<accession>A0A8C1GLQ5</accession>
<organism evidence="4 5">
    <name type="scientific">Cyprinus carpio</name>
    <name type="common">Common carp</name>
    <dbReference type="NCBI Taxonomy" id="7962"/>
    <lineage>
        <taxon>Eukaryota</taxon>
        <taxon>Metazoa</taxon>
        <taxon>Chordata</taxon>
        <taxon>Craniata</taxon>
        <taxon>Vertebrata</taxon>
        <taxon>Euteleostomi</taxon>
        <taxon>Actinopterygii</taxon>
        <taxon>Neopterygii</taxon>
        <taxon>Teleostei</taxon>
        <taxon>Ostariophysi</taxon>
        <taxon>Cypriniformes</taxon>
        <taxon>Cyprinidae</taxon>
        <taxon>Cyprininae</taxon>
        <taxon>Cyprinus</taxon>
    </lineage>
</organism>
<dbReference type="PROSITE" id="PS50994">
    <property type="entry name" value="INTEGRASE"/>
    <property type="match status" value="1"/>
</dbReference>
<dbReference type="Ensembl" id="ENSCCRT00010010335.1">
    <property type="protein sequence ID" value="ENSCCRP00010009512.1"/>
    <property type="gene ID" value="ENSCCRG00010004033.1"/>
</dbReference>
<dbReference type="PANTHER" id="PTHR37984">
    <property type="entry name" value="PROTEIN CBG26694"/>
    <property type="match status" value="1"/>
</dbReference>
<dbReference type="Proteomes" id="UP000694427">
    <property type="component" value="Unplaced"/>
</dbReference>
<reference evidence="4" key="1">
    <citation type="submission" date="2025-08" db="UniProtKB">
        <authorList>
            <consortium name="Ensembl"/>
        </authorList>
    </citation>
    <scope>IDENTIFICATION</scope>
</reference>
<feature type="compositionally biased region" description="Low complexity" evidence="2">
    <location>
        <begin position="25"/>
        <end position="36"/>
    </location>
</feature>
<sequence>SEDKRPTGPRPPRFWQRGHPYQADGSSSTAGTQSQTVHHLHPRRYQGSTGASRSRHPRVPGQWKLGSSRICLYRSSSAGIGRGSTASPSQPVSPTGNRPQCQTTTKPRRRPVLLASDSPREGESSRHNPNLFYDLFQQVAGAGAFAREQHEDDRLKHCWAQVRVTEGKDLQPAPRPTPHFVVKDGLLYCVAQRRGEEKTLLVGPWTKTGAVMELAHAHPMAGHLGAQNTIQRIRDRFHWPGLEAEVKRFCMACPTCQRTSPRTPPPSPLIRLPIIEVPFERIGMDLVGPLPKSARGHEHILVILDYVTRYPEAIPLRKATAKAIAQKLFPLSSRVGLPSQILTDQGTPFMSRVMANLCKLLKIKQL</sequence>
<dbReference type="AlphaFoldDB" id="A0A8C1GLQ5"/>
<reference evidence="4" key="2">
    <citation type="submission" date="2025-09" db="UniProtKB">
        <authorList>
            <consortium name="Ensembl"/>
        </authorList>
    </citation>
    <scope>IDENTIFICATION</scope>
</reference>
<feature type="region of interest" description="Disordered" evidence="2">
    <location>
        <begin position="78"/>
        <end position="128"/>
    </location>
</feature>
<dbReference type="InterPro" id="IPR012337">
    <property type="entry name" value="RNaseH-like_sf"/>
</dbReference>
<dbReference type="InterPro" id="IPR041588">
    <property type="entry name" value="Integrase_H2C2"/>
</dbReference>
<feature type="domain" description="Integrase catalytic" evidence="3">
    <location>
        <begin position="274"/>
        <end position="366"/>
    </location>
</feature>
<dbReference type="GO" id="GO:0015074">
    <property type="term" value="P:DNA integration"/>
    <property type="evidence" value="ECO:0007669"/>
    <property type="project" value="InterPro"/>
</dbReference>